<protein>
    <submittedName>
        <fullName evidence="3">YibE/F family protein</fullName>
    </submittedName>
</protein>
<proteinExistence type="predicted"/>
<dbReference type="PANTHER" id="PTHR41771:SF1">
    <property type="entry name" value="MEMBRANE PROTEIN"/>
    <property type="match status" value="1"/>
</dbReference>
<evidence type="ECO:0000256" key="1">
    <source>
        <dbReference type="SAM" id="MobiDB-lite"/>
    </source>
</evidence>
<feature type="transmembrane region" description="Helical" evidence="2">
    <location>
        <begin position="378"/>
        <end position="403"/>
    </location>
</feature>
<keyword evidence="2" id="KW-0812">Transmembrane</keyword>
<gene>
    <name evidence="3" type="ORF">ACFORO_11880</name>
</gene>
<sequence length="456" mass="46834">MRLPRRPGDTPPPGTRRRPPARPPQSEKDTPQPASAKKTPQPTGHGHGHGHGHGPAAPASQRVRKLLIWLLAPLALATVVGMIILYPWGSSLPKSAVQQGTPVQAAITTATSGPCLQPGQVQVGSQPDPNAKPCLTVDLQMSDGPAAGKPVRLTVPIEPSTPRFTAGDKVVLAYNGGNPLDPQSFTLVDFQRGTPLVLLAALFAVAVLVLGRWQGLAALVALVLSFVVIVLFVLPAILSGENPLLVAIAGAGAIMFIALYLTHGLSARTSVAVLGTLVSLALIGILSAIFSAAASLTGLDDSTTTLIASLGHGIDARGLLLAGIVIGALGVLDDVTITQTSAVWELRRANPSLGWRDLYSSGLRIGRDHVGSAVNTLVMAYAGAALPVMLYSAISGVGLGALLGSEDIAAEIIRTLAGSVGIVAAVPVTTVLAALIASREPIDHLISTTKPAESHQ</sequence>
<dbReference type="Proteomes" id="UP001595764">
    <property type="component" value="Unassembled WGS sequence"/>
</dbReference>
<dbReference type="EMBL" id="JBHRWI010000015">
    <property type="protein sequence ID" value="MFC3510865.1"/>
    <property type="molecule type" value="Genomic_DNA"/>
</dbReference>
<dbReference type="RefSeq" id="WP_377870189.1">
    <property type="nucleotide sequence ID" value="NZ_JBHMAY010000020.1"/>
</dbReference>
<dbReference type="PANTHER" id="PTHR41771">
    <property type="entry name" value="MEMBRANE PROTEIN-RELATED"/>
    <property type="match status" value="1"/>
</dbReference>
<feature type="transmembrane region" description="Helical" evidence="2">
    <location>
        <begin position="66"/>
        <end position="88"/>
    </location>
</feature>
<name>A0ABV7QFS1_9PSEU</name>
<dbReference type="InterPro" id="IPR012507">
    <property type="entry name" value="YibE_F"/>
</dbReference>
<keyword evidence="2" id="KW-0472">Membrane</keyword>
<feature type="transmembrane region" description="Helical" evidence="2">
    <location>
        <begin position="217"/>
        <end position="238"/>
    </location>
</feature>
<keyword evidence="4" id="KW-1185">Reference proteome</keyword>
<feature type="region of interest" description="Disordered" evidence="1">
    <location>
        <begin position="1"/>
        <end position="58"/>
    </location>
</feature>
<feature type="transmembrane region" description="Helical" evidence="2">
    <location>
        <begin position="193"/>
        <end position="210"/>
    </location>
</feature>
<comment type="caution">
    <text evidence="3">The sequence shown here is derived from an EMBL/GenBank/DDBJ whole genome shotgun (WGS) entry which is preliminary data.</text>
</comment>
<reference evidence="4" key="1">
    <citation type="journal article" date="2019" name="Int. J. Syst. Evol. Microbiol.">
        <title>The Global Catalogue of Microorganisms (GCM) 10K type strain sequencing project: providing services to taxonomists for standard genome sequencing and annotation.</title>
        <authorList>
            <consortium name="The Broad Institute Genomics Platform"/>
            <consortium name="The Broad Institute Genome Sequencing Center for Infectious Disease"/>
            <person name="Wu L."/>
            <person name="Ma J."/>
        </authorList>
    </citation>
    <scope>NUCLEOTIDE SEQUENCE [LARGE SCALE GENOMIC DNA]</scope>
    <source>
        <strain evidence="4">CGMCC 4.7682</strain>
    </source>
</reference>
<feature type="transmembrane region" description="Helical" evidence="2">
    <location>
        <begin position="244"/>
        <end position="261"/>
    </location>
</feature>
<evidence type="ECO:0000313" key="3">
    <source>
        <dbReference type="EMBL" id="MFC3510865.1"/>
    </source>
</evidence>
<organism evidence="3 4">
    <name type="scientific">Amycolatopsis halotolerans</name>
    <dbReference type="NCBI Taxonomy" id="330083"/>
    <lineage>
        <taxon>Bacteria</taxon>
        <taxon>Bacillati</taxon>
        <taxon>Actinomycetota</taxon>
        <taxon>Actinomycetes</taxon>
        <taxon>Pseudonocardiales</taxon>
        <taxon>Pseudonocardiaceae</taxon>
        <taxon>Amycolatopsis</taxon>
    </lineage>
</organism>
<evidence type="ECO:0000256" key="2">
    <source>
        <dbReference type="SAM" id="Phobius"/>
    </source>
</evidence>
<dbReference type="Pfam" id="PF07907">
    <property type="entry name" value="YibE_F"/>
    <property type="match status" value="1"/>
</dbReference>
<evidence type="ECO:0000313" key="4">
    <source>
        <dbReference type="Proteomes" id="UP001595764"/>
    </source>
</evidence>
<feature type="transmembrane region" description="Helical" evidence="2">
    <location>
        <begin position="415"/>
        <end position="437"/>
    </location>
</feature>
<feature type="transmembrane region" description="Helical" evidence="2">
    <location>
        <begin position="273"/>
        <end position="296"/>
    </location>
</feature>
<keyword evidence="2" id="KW-1133">Transmembrane helix</keyword>
<accession>A0ABV7QFS1</accession>